<dbReference type="PANTHER" id="PTHR34595:SF7">
    <property type="entry name" value="SLL1039 PROTEIN"/>
    <property type="match status" value="1"/>
</dbReference>
<keyword evidence="3" id="KW-1185">Reference proteome</keyword>
<dbReference type="InterPro" id="IPR007296">
    <property type="entry name" value="DUF403"/>
</dbReference>
<reference evidence="2 3" key="1">
    <citation type="submission" date="2019-03" db="EMBL/GenBank/DDBJ databases">
        <title>Genomic Encyclopedia of Type Strains, Phase IV (KMG-IV): sequencing the most valuable type-strain genomes for metagenomic binning, comparative biology and taxonomic classification.</title>
        <authorList>
            <person name="Goeker M."/>
        </authorList>
    </citation>
    <scope>NUCLEOTIDE SEQUENCE [LARGE SCALE GENOMIC DNA]</scope>
    <source>
        <strain evidence="2 3">DSM 9035</strain>
    </source>
</reference>
<dbReference type="AlphaFoldDB" id="A0A4V2UXS7"/>
<dbReference type="EMBL" id="SMAI01000006">
    <property type="protein sequence ID" value="TCT04708.1"/>
    <property type="molecule type" value="Genomic_DNA"/>
</dbReference>
<evidence type="ECO:0000259" key="1">
    <source>
        <dbReference type="Pfam" id="PF04168"/>
    </source>
</evidence>
<proteinExistence type="predicted"/>
<dbReference type="Pfam" id="PF04168">
    <property type="entry name" value="Alpha-E"/>
    <property type="match status" value="1"/>
</dbReference>
<dbReference type="Proteomes" id="UP000294664">
    <property type="component" value="Unassembled WGS sequence"/>
</dbReference>
<feature type="domain" description="DUF403" evidence="1">
    <location>
        <begin position="1"/>
        <end position="315"/>
    </location>
</feature>
<dbReference type="PANTHER" id="PTHR34595">
    <property type="entry name" value="BLR5612 PROTEIN"/>
    <property type="match status" value="1"/>
</dbReference>
<evidence type="ECO:0000313" key="2">
    <source>
        <dbReference type="EMBL" id="TCT04708.1"/>
    </source>
</evidence>
<sequence>MLSRTADNLYWLTRYVERADCLARILDVAQRLSYMPLTYGGSTNEWSSVVLTAGCADQFIEKHGPIEKATEENVVSFLALDPENPTSIRNCFEVARTNARSVRTALTSEMWDAINGAWIELRAFPDRGLSRDELTRFLAFVKESSLRFDGAMHRTMLRNDAFWFARTGTHVERADNTARILDVKYHVLLPEEERVGGPLDYFQWASILRSVSALTAFHWVYRDSVKPWLVADLLILNRAMPRSLASCYENLTGSLDDIADAYGRQGPAQRLARSIRARLSNQSIDDVFHTGLHEFISEFVSDNNKLGAEIAEQYLT</sequence>
<protein>
    <submittedName>
        <fullName evidence="2">Putative alpha-E superfamily protein</fullName>
    </submittedName>
</protein>
<evidence type="ECO:0000313" key="3">
    <source>
        <dbReference type="Proteomes" id="UP000294664"/>
    </source>
</evidence>
<accession>A0A4V2UXS7</accession>
<name>A0A4V2UXS7_9HYPH</name>
<comment type="caution">
    <text evidence="2">The sequence shown here is derived from an EMBL/GenBank/DDBJ whole genome shotgun (WGS) entry which is preliminary data.</text>
</comment>
<organism evidence="2 3">
    <name type="scientific">Aquabacter spiritensis</name>
    <dbReference type="NCBI Taxonomy" id="933073"/>
    <lineage>
        <taxon>Bacteria</taxon>
        <taxon>Pseudomonadati</taxon>
        <taxon>Pseudomonadota</taxon>
        <taxon>Alphaproteobacteria</taxon>
        <taxon>Hyphomicrobiales</taxon>
        <taxon>Xanthobacteraceae</taxon>
        <taxon>Aquabacter</taxon>
    </lineage>
</organism>
<dbReference type="OrthoDB" id="9803532at2"/>
<gene>
    <name evidence="2" type="ORF">EDC64_106140</name>
</gene>
<dbReference type="InterPro" id="IPR051680">
    <property type="entry name" value="ATP-dep_Glu-Cys_Ligase-2"/>
</dbReference>
<dbReference type="RefSeq" id="WP_132031478.1">
    <property type="nucleotide sequence ID" value="NZ_SMAI01000006.1"/>
</dbReference>